<evidence type="ECO:0000256" key="3">
    <source>
        <dbReference type="ARBA" id="ARBA00049106"/>
    </source>
</evidence>
<reference evidence="4 5" key="1">
    <citation type="submission" date="2016-06" db="EMBL/GenBank/DDBJ databases">
        <authorList>
            <person name="Kjaerup R.B."/>
            <person name="Dalgaard T.S."/>
            <person name="Juul-Madsen H.R."/>
        </authorList>
    </citation>
    <scope>NUCLEOTIDE SEQUENCE [LARGE SCALE GENOMIC DNA]</scope>
    <source>
        <strain evidence="4 5">1081914.2</strain>
    </source>
</reference>
<dbReference type="SUPFAM" id="SSF50475">
    <property type="entry name" value="FMN-binding split barrel"/>
    <property type="match status" value="1"/>
</dbReference>
<dbReference type="Pfam" id="PF04075">
    <property type="entry name" value="F420H2_quin_red"/>
    <property type="match status" value="1"/>
</dbReference>
<accession>A0A1A3BYF9</accession>
<dbReference type="Proteomes" id="UP000093795">
    <property type="component" value="Unassembled WGS sequence"/>
</dbReference>
<comment type="similarity">
    <text evidence="1">Belongs to the F420H(2)-dependent quinone reductase family.</text>
</comment>
<proteinExistence type="inferred from homology"/>
<dbReference type="AlphaFoldDB" id="A0A1A3BYF9"/>
<dbReference type="GO" id="GO:0005886">
    <property type="term" value="C:plasma membrane"/>
    <property type="evidence" value="ECO:0007669"/>
    <property type="project" value="TreeGrafter"/>
</dbReference>
<sequence length="157" mass="17373">MRLHEALGERIAMSKFGYQMAIHVAPHIDKRLIPRTGGRLSTMGFGKVGLVKSVGAKSGEERTHPLTLIKDSDGLLAIGSNYGRAKHPAWSANLKANPECTIELNGPPRRYRAELLSGEEREAAWARAVDFYAGYEAYRESAAPREIRVFRLRPVGS</sequence>
<dbReference type="InterPro" id="IPR012349">
    <property type="entry name" value="Split_barrel_FMN-bd"/>
</dbReference>
<dbReference type="PANTHER" id="PTHR39428:SF3">
    <property type="entry name" value="DEAZAFLAVIN-DEPENDENT NITROREDUCTASE"/>
    <property type="match status" value="1"/>
</dbReference>
<dbReference type="STRING" id="1790.A5645_13545"/>
<gene>
    <name evidence="4" type="ORF">A9X01_25630</name>
</gene>
<evidence type="ECO:0000256" key="1">
    <source>
        <dbReference type="ARBA" id="ARBA00008710"/>
    </source>
</evidence>
<dbReference type="eggNOG" id="COG3945">
    <property type="taxonomic scope" value="Bacteria"/>
</dbReference>
<keyword evidence="2" id="KW-0560">Oxidoreductase</keyword>
<dbReference type="PANTHER" id="PTHR39428">
    <property type="entry name" value="F420H(2)-DEPENDENT QUINONE REDUCTASE RV1261C"/>
    <property type="match status" value="1"/>
</dbReference>
<organism evidence="4 5">
    <name type="scientific">Mycobacterium asiaticum</name>
    <dbReference type="NCBI Taxonomy" id="1790"/>
    <lineage>
        <taxon>Bacteria</taxon>
        <taxon>Bacillati</taxon>
        <taxon>Actinomycetota</taxon>
        <taxon>Actinomycetes</taxon>
        <taxon>Mycobacteriales</taxon>
        <taxon>Mycobacteriaceae</taxon>
        <taxon>Mycobacterium</taxon>
    </lineage>
</organism>
<dbReference type="EMBL" id="LZKQ01000218">
    <property type="protein sequence ID" value="OBI79915.1"/>
    <property type="molecule type" value="Genomic_DNA"/>
</dbReference>
<evidence type="ECO:0000256" key="2">
    <source>
        <dbReference type="ARBA" id="ARBA00023002"/>
    </source>
</evidence>
<dbReference type="OrthoDB" id="8225825at2"/>
<dbReference type="GO" id="GO:0070967">
    <property type="term" value="F:coenzyme F420 binding"/>
    <property type="evidence" value="ECO:0007669"/>
    <property type="project" value="TreeGrafter"/>
</dbReference>
<dbReference type="NCBIfam" id="TIGR00026">
    <property type="entry name" value="hi_GC_TIGR00026"/>
    <property type="match status" value="1"/>
</dbReference>
<dbReference type="GO" id="GO:0016491">
    <property type="term" value="F:oxidoreductase activity"/>
    <property type="evidence" value="ECO:0007669"/>
    <property type="project" value="UniProtKB-KW"/>
</dbReference>
<name>A0A1A3BYF9_MYCAS</name>
<comment type="caution">
    <text evidence="4">The sequence shown here is derived from an EMBL/GenBank/DDBJ whole genome shotgun (WGS) entry which is preliminary data.</text>
</comment>
<dbReference type="InterPro" id="IPR004378">
    <property type="entry name" value="F420H2_quin_Rdtase"/>
</dbReference>
<dbReference type="Gene3D" id="2.30.110.10">
    <property type="entry name" value="Electron Transport, Fmn-binding Protein, Chain A"/>
    <property type="match status" value="1"/>
</dbReference>
<protein>
    <recommendedName>
        <fullName evidence="6">Nitroreductase</fullName>
    </recommendedName>
</protein>
<comment type="catalytic activity">
    <reaction evidence="3">
        <text>oxidized coenzyme F420-(gamma-L-Glu)(n) + a quinol + H(+) = reduced coenzyme F420-(gamma-L-Glu)(n) + a quinone</text>
        <dbReference type="Rhea" id="RHEA:39663"/>
        <dbReference type="Rhea" id="RHEA-COMP:12939"/>
        <dbReference type="Rhea" id="RHEA-COMP:14378"/>
        <dbReference type="ChEBI" id="CHEBI:15378"/>
        <dbReference type="ChEBI" id="CHEBI:24646"/>
        <dbReference type="ChEBI" id="CHEBI:132124"/>
        <dbReference type="ChEBI" id="CHEBI:133980"/>
        <dbReference type="ChEBI" id="CHEBI:139511"/>
    </reaction>
</comment>
<evidence type="ECO:0008006" key="6">
    <source>
        <dbReference type="Google" id="ProtNLM"/>
    </source>
</evidence>
<evidence type="ECO:0000313" key="4">
    <source>
        <dbReference type="EMBL" id="OBI79915.1"/>
    </source>
</evidence>
<evidence type="ECO:0000313" key="5">
    <source>
        <dbReference type="Proteomes" id="UP000093795"/>
    </source>
</evidence>